<keyword evidence="4" id="KW-0732">Signal</keyword>
<dbReference type="Gene3D" id="2.60.40.790">
    <property type="match status" value="1"/>
</dbReference>
<evidence type="ECO:0000259" key="10">
    <source>
        <dbReference type="PROSITE" id="PS01031"/>
    </source>
</evidence>
<comment type="subcellular location">
    <subcellularLocation>
        <location evidence="1">Membrane</location>
        <topology evidence="1">Single-pass type IV membrane protein</topology>
    </subcellularLocation>
</comment>
<evidence type="ECO:0000256" key="1">
    <source>
        <dbReference type="ARBA" id="ARBA00004211"/>
    </source>
</evidence>
<dbReference type="GO" id="GO:0090158">
    <property type="term" value="P:endoplasmic reticulum membrane organization"/>
    <property type="evidence" value="ECO:0007669"/>
    <property type="project" value="TreeGrafter"/>
</dbReference>
<comment type="caution">
    <text evidence="12">The sequence shown here is derived from an EMBL/GenBank/DDBJ whole genome shotgun (WGS) entry which is preliminary data.</text>
</comment>
<dbReference type="EMBL" id="JAJAGQ010000024">
    <property type="protein sequence ID" value="KAJ8526773.1"/>
    <property type="molecule type" value="Genomic_DNA"/>
</dbReference>
<proteinExistence type="inferred from homology"/>
<dbReference type="Pfam" id="PF00011">
    <property type="entry name" value="HSP20"/>
    <property type="match status" value="1"/>
</dbReference>
<feature type="compositionally biased region" description="Basic and acidic residues" evidence="9">
    <location>
        <begin position="143"/>
        <end position="153"/>
    </location>
</feature>
<evidence type="ECO:0000256" key="2">
    <source>
        <dbReference type="ARBA" id="ARBA00008932"/>
    </source>
</evidence>
<dbReference type="InterPro" id="IPR016763">
    <property type="entry name" value="VAP"/>
</dbReference>
<evidence type="ECO:0000256" key="6">
    <source>
        <dbReference type="ARBA" id="ARBA00023136"/>
    </source>
</evidence>
<dbReference type="CDD" id="cd06464">
    <property type="entry name" value="ACD_sHsps-like"/>
    <property type="match status" value="1"/>
</dbReference>
<keyword evidence="6" id="KW-0472">Membrane</keyword>
<dbReference type="Proteomes" id="UP001152561">
    <property type="component" value="Unassembled WGS sequence"/>
</dbReference>
<keyword evidence="3" id="KW-0812">Transmembrane</keyword>
<dbReference type="FunFam" id="2.60.40.10:FF:000813">
    <property type="entry name" value="Vesicle-associated protein 1-1"/>
    <property type="match status" value="1"/>
</dbReference>
<dbReference type="AlphaFoldDB" id="A0A9Q1QSQ8"/>
<sequence>MSSGDLLNIEPLDLKFPFELKKQISCSIHLSNNTENHVAFKVKTTNPKKYCVRPNTGIVFPRSTSDVIVTMQAQKEAPSDMQCKDKFLLQSVVASAVTNPKDITQEMFNKEEGRVVDECKLKVIYLPPPSPPSPVAEGSEEGSSPKESMKDNGHQNGSEAKSVISRLMAEKASALKQSNRLRQELELVKHDMTRSRSGGVSFILVIMKRSVEKGDWPVNQLFVLEETARLLFLLSGVGVKFWCVADEWAIDVTLAAFLDKACKRGHCVDLQPGKPCYLPFTIRSHASYVLNLLYREKIRKCRPHLGILKSVDPCVCDIYMENPFQISGPRGAYEAKNMEEGMYVRMEMSGIDKEDVKVSINYGNISIQGEGKESKHEDTGRTYSANIEICSNSYQPQFMKAEMKNGVLRMLIPKSKTPQGVNDSYKIKVK</sequence>
<dbReference type="InterPro" id="IPR013783">
    <property type="entry name" value="Ig-like_fold"/>
</dbReference>
<dbReference type="PANTHER" id="PTHR10809">
    <property type="entry name" value="VESICLE-ASSOCIATED MEMBRANE PROTEIN-ASSOCIATED PROTEIN"/>
    <property type="match status" value="1"/>
</dbReference>
<dbReference type="GO" id="GO:0061817">
    <property type="term" value="P:endoplasmic reticulum-plasma membrane tethering"/>
    <property type="evidence" value="ECO:0007669"/>
    <property type="project" value="TreeGrafter"/>
</dbReference>
<dbReference type="GO" id="GO:0005886">
    <property type="term" value="C:plasma membrane"/>
    <property type="evidence" value="ECO:0007669"/>
    <property type="project" value="TreeGrafter"/>
</dbReference>
<dbReference type="InterPro" id="IPR008962">
    <property type="entry name" value="PapD-like_sf"/>
</dbReference>
<feature type="domain" description="SHSP" evidence="10">
    <location>
        <begin position="324"/>
        <end position="430"/>
    </location>
</feature>
<evidence type="ECO:0000256" key="8">
    <source>
        <dbReference type="RuleBase" id="RU003616"/>
    </source>
</evidence>
<dbReference type="InterPro" id="IPR012946">
    <property type="entry name" value="X8"/>
</dbReference>
<keyword evidence="13" id="KW-1185">Reference proteome</keyword>
<dbReference type="InterPro" id="IPR000535">
    <property type="entry name" value="MSP_dom"/>
</dbReference>
<organism evidence="12 13">
    <name type="scientific">Anisodus acutangulus</name>
    <dbReference type="NCBI Taxonomy" id="402998"/>
    <lineage>
        <taxon>Eukaryota</taxon>
        <taxon>Viridiplantae</taxon>
        <taxon>Streptophyta</taxon>
        <taxon>Embryophyta</taxon>
        <taxon>Tracheophyta</taxon>
        <taxon>Spermatophyta</taxon>
        <taxon>Magnoliopsida</taxon>
        <taxon>eudicotyledons</taxon>
        <taxon>Gunneridae</taxon>
        <taxon>Pentapetalae</taxon>
        <taxon>asterids</taxon>
        <taxon>lamiids</taxon>
        <taxon>Solanales</taxon>
        <taxon>Solanaceae</taxon>
        <taxon>Solanoideae</taxon>
        <taxon>Hyoscyameae</taxon>
        <taxon>Anisodus</taxon>
    </lineage>
</organism>
<dbReference type="Pfam" id="PF00635">
    <property type="entry name" value="Motile_Sperm"/>
    <property type="match status" value="1"/>
</dbReference>
<evidence type="ECO:0000256" key="7">
    <source>
        <dbReference type="PROSITE-ProRule" id="PRU00285"/>
    </source>
</evidence>
<dbReference type="Pfam" id="PF07983">
    <property type="entry name" value="X8"/>
    <property type="match status" value="1"/>
</dbReference>
<feature type="region of interest" description="Disordered" evidence="9">
    <location>
        <begin position="126"/>
        <end position="159"/>
    </location>
</feature>
<dbReference type="InterPro" id="IPR002068">
    <property type="entry name" value="A-crystallin/Hsp20_dom"/>
</dbReference>
<dbReference type="InterPro" id="IPR008978">
    <property type="entry name" value="HSP20-like_chaperone"/>
</dbReference>
<comment type="similarity">
    <text evidence="2">Belongs to the VAMP-associated protein (VAP) (TC 9.B.17) family.</text>
</comment>
<reference evidence="13" key="1">
    <citation type="journal article" date="2023" name="Proc. Natl. Acad. Sci. U.S.A.">
        <title>Genomic and structural basis for evolution of tropane alkaloid biosynthesis.</title>
        <authorList>
            <person name="Wanga Y.-J."/>
            <person name="Taina T."/>
            <person name="Yua J.-Y."/>
            <person name="Lia J."/>
            <person name="Xua B."/>
            <person name="Chenc J."/>
            <person name="D'Auriad J.C."/>
            <person name="Huanga J.-P."/>
            <person name="Huanga S.-X."/>
        </authorList>
    </citation>
    <scope>NUCLEOTIDE SEQUENCE [LARGE SCALE GENOMIC DNA]</scope>
    <source>
        <strain evidence="13">cv. KIB-2019</strain>
    </source>
</reference>
<dbReference type="SUPFAM" id="SSF49354">
    <property type="entry name" value="PapD-like"/>
    <property type="match status" value="1"/>
</dbReference>
<evidence type="ECO:0000259" key="11">
    <source>
        <dbReference type="PROSITE" id="PS50202"/>
    </source>
</evidence>
<evidence type="ECO:0000256" key="3">
    <source>
        <dbReference type="ARBA" id="ARBA00022692"/>
    </source>
</evidence>
<gene>
    <name evidence="12" type="ORF">K7X08_029250</name>
</gene>
<protein>
    <submittedName>
        <fullName evidence="12">Uncharacterized protein</fullName>
    </submittedName>
</protein>
<dbReference type="PROSITE" id="PS50202">
    <property type="entry name" value="MSP"/>
    <property type="match status" value="1"/>
</dbReference>
<dbReference type="PROSITE" id="PS01031">
    <property type="entry name" value="SHSP"/>
    <property type="match status" value="1"/>
</dbReference>
<evidence type="ECO:0000313" key="12">
    <source>
        <dbReference type="EMBL" id="KAJ8526773.1"/>
    </source>
</evidence>
<evidence type="ECO:0000256" key="9">
    <source>
        <dbReference type="SAM" id="MobiDB-lite"/>
    </source>
</evidence>
<comment type="similarity">
    <text evidence="7 8">Belongs to the small heat shock protein (HSP20) family.</text>
</comment>
<evidence type="ECO:0000256" key="5">
    <source>
        <dbReference type="ARBA" id="ARBA00022989"/>
    </source>
</evidence>
<dbReference type="PANTHER" id="PTHR10809:SF6">
    <property type="entry name" value="AT11025P-RELATED"/>
    <property type="match status" value="1"/>
</dbReference>
<evidence type="ECO:0000313" key="13">
    <source>
        <dbReference type="Proteomes" id="UP001152561"/>
    </source>
</evidence>
<dbReference type="SUPFAM" id="SSF49764">
    <property type="entry name" value="HSP20-like chaperones"/>
    <property type="match status" value="1"/>
</dbReference>
<accession>A0A9Q1QSQ8</accession>
<evidence type="ECO:0000256" key="4">
    <source>
        <dbReference type="ARBA" id="ARBA00022729"/>
    </source>
</evidence>
<dbReference type="Gene3D" id="2.60.40.10">
    <property type="entry name" value="Immunoglobulins"/>
    <property type="match status" value="1"/>
</dbReference>
<name>A0A9Q1QSQ8_9SOLA</name>
<feature type="domain" description="MSP" evidence="11">
    <location>
        <begin position="6"/>
        <end position="126"/>
    </location>
</feature>
<dbReference type="SMART" id="SM00768">
    <property type="entry name" value="X8"/>
    <property type="match status" value="1"/>
</dbReference>
<dbReference type="OrthoDB" id="264603at2759"/>
<keyword evidence="5" id="KW-1133">Transmembrane helix</keyword>
<dbReference type="GO" id="GO:0005789">
    <property type="term" value="C:endoplasmic reticulum membrane"/>
    <property type="evidence" value="ECO:0007669"/>
    <property type="project" value="InterPro"/>
</dbReference>